<dbReference type="VEuPathDB" id="FungiDB:TAPDE_000863"/>
<accession>R4X7M7</accession>
<proteinExistence type="predicted"/>
<reference evidence="2 3" key="1">
    <citation type="journal article" date="2013" name="MBio">
        <title>Genome sequencing of the plant pathogen Taphrina deformans, the causal agent of peach leaf curl.</title>
        <authorList>
            <person name="Cisse O.H."/>
            <person name="Almeida J.M.G.C.F."/>
            <person name="Fonseca A."/>
            <person name="Kumar A.A."/>
            <person name="Salojaervi J."/>
            <person name="Overmyer K."/>
            <person name="Hauser P.M."/>
            <person name="Pagni M."/>
        </authorList>
    </citation>
    <scope>NUCLEOTIDE SEQUENCE [LARGE SCALE GENOMIC DNA]</scope>
    <source>
        <strain evidence="3">PYCC 5710 / ATCC 11124 / CBS 356.35 / IMI 108563 / JCM 9778 / NBRC 8474</strain>
    </source>
</reference>
<name>R4X7M7_TAPDE</name>
<feature type="chain" id="PRO_5004373127" evidence="1">
    <location>
        <begin position="27"/>
        <end position="210"/>
    </location>
</feature>
<evidence type="ECO:0000256" key="1">
    <source>
        <dbReference type="SAM" id="SignalP"/>
    </source>
</evidence>
<feature type="signal peptide" evidence="1">
    <location>
        <begin position="1"/>
        <end position="26"/>
    </location>
</feature>
<evidence type="ECO:0000313" key="3">
    <source>
        <dbReference type="Proteomes" id="UP000013776"/>
    </source>
</evidence>
<organism evidence="2 3">
    <name type="scientific">Taphrina deformans (strain PYCC 5710 / ATCC 11124 / CBS 356.35 / IMI 108563 / JCM 9778 / NBRC 8474)</name>
    <name type="common">Peach leaf curl fungus</name>
    <name type="synonym">Lalaria deformans</name>
    <dbReference type="NCBI Taxonomy" id="1097556"/>
    <lineage>
        <taxon>Eukaryota</taxon>
        <taxon>Fungi</taxon>
        <taxon>Dikarya</taxon>
        <taxon>Ascomycota</taxon>
        <taxon>Taphrinomycotina</taxon>
        <taxon>Taphrinomycetes</taxon>
        <taxon>Taphrinales</taxon>
        <taxon>Taphrinaceae</taxon>
        <taxon>Taphrina</taxon>
    </lineage>
</organism>
<protein>
    <submittedName>
        <fullName evidence="2">Uncharacterized protein</fullName>
    </submittedName>
</protein>
<keyword evidence="1" id="KW-0732">Signal</keyword>
<comment type="caution">
    <text evidence="2">The sequence shown here is derived from an EMBL/GenBank/DDBJ whole genome shotgun (WGS) entry which is preliminary data.</text>
</comment>
<keyword evidence="3" id="KW-1185">Reference proteome</keyword>
<evidence type="ECO:0000313" key="2">
    <source>
        <dbReference type="EMBL" id="CCG81153.1"/>
    </source>
</evidence>
<dbReference type="AlphaFoldDB" id="R4X7M7"/>
<dbReference type="EMBL" id="CAHR02000028">
    <property type="protein sequence ID" value="CCG81153.1"/>
    <property type="molecule type" value="Genomic_DNA"/>
</dbReference>
<gene>
    <name evidence="2" type="ORF">TAPDE_000863</name>
</gene>
<dbReference type="Proteomes" id="UP000013776">
    <property type="component" value="Unassembled WGS sequence"/>
</dbReference>
<sequence length="210" mass="22839">MLGNVYLILQLAASALGSVLPLEVEAATLPSASPENYFSGHACPKTSQLLKAECLDIKSFMSNCANHNYYVPDDDVTASCPRGTFCFNNLHANDVACRRSTPHYYNAHTRQPAVTSVRTTRRAYRAQHSCARTIGDRQHKDFLQGPATMNGGNIMELLHGTTPVLSTTSNGHFDGAYLTGVFYDVPAGTLVSCRMTGSTSGWLWMAIVET</sequence>